<dbReference type="InterPro" id="IPR000014">
    <property type="entry name" value="PAS"/>
</dbReference>
<proteinExistence type="predicted"/>
<evidence type="ECO:0000313" key="3">
    <source>
        <dbReference type="EMBL" id="CAD9289453.1"/>
    </source>
</evidence>
<reference evidence="3" key="1">
    <citation type="submission" date="2021-01" db="EMBL/GenBank/DDBJ databases">
        <authorList>
            <person name="Corre E."/>
            <person name="Pelletier E."/>
            <person name="Niang G."/>
            <person name="Scheremetjew M."/>
            <person name="Finn R."/>
            <person name="Kale V."/>
            <person name="Holt S."/>
            <person name="Cochrane G."/>
            <person name="Meng A."/>
            <person name="Brown T."/>
            <person name="Cohen L."/>
        </authorList>
    </citation>
    <scope>NUCLEOTIDE SEQUENCE</scope>
    <source>
        <strain evidence="3">CCMP 410</strain>
    </source>
</reference>
<gene>
    <name evidence="3" type="ORF">GOCE00092_LOCUS16171</name>
</gene>
<dbReference type="SMART" id="SM00353">
    <property type="entry name" value="HLH"/>
    <property type="match status" value="1"/>
</dbReference>
<organism evidence="3">
    <name type="scientific">Grammatophora oceanica</name>
    <dbReference type="NCBI Taxonomy" id="210454"/>
    <lineage>
        <taxon>Eukaryota</taxon>
        <taxon>Sar</taxon>
        <taxon>Stramenopiles</taxon>
        <taxon>Ochrophyta</taxon>
        <taxon>Bacillariophyta</taxon>
        <taxon>Fragilariophyceae</taxon>
        <taxon>Fragilariophycidae</taxon>
        <taxon>Rhabdonematales</taxon>
        <taxon>Grammatophoraceae</taxon>
        <taxon>Grammatophora</taxon>
    </lineage>
</organism>
<dbReference type="GO" id="GO:0046983">
    <property type="term" value="F:protein dimerization activity"/>
    <property type="evidence" value="ECO:0007669"/>
    <property type="project" value="InterPro"/>
</dbReference>
<protein>
    <recommendedName>
        <fullName evidence="2">BHLH domain-containing protein</fullName>
    </recommendedName>
</protein>
<feature type="compositionally biased region" description="Basic and acidic residues" evidence="1">
    <location>
        <begin position="98"/>
        <end position="119"/>
    </location>
</feature>
<feature type="compositionally biased region" description="Basic and acidic residues" evidence="1">
    <location>
        <begin position="60"/>
        <end position="72"/>
    </location>
</feature>
<dbReference type="CDD" id="cd00130">
    <property type="entry name" value="PAS"/>
    <property type="match status" value="1"/>
</dbReference>
<dbReference type="Gene3D" id="3.30.450.20">
    <property type="entry name" value="PAS domain"/>
    <property type="match status" value="1"/>
</dbReference>
<dbReference type="InterPro" id="IPR036638">
    <property type="entry name" value="HLH_DNA-bd_sf"/>
</dbReference>
<dbReference type="InterPro" id="IPR035965">
    <property type="entry name" value="PAS-like_dom_sf"/>
</dbReference>
<dbReference type="SUPFAM" id="SSF47459">
    <property type="entry name" value="HLH, helix-loop-helix DNA-binding domain"/>
    <property type="match status" value="1"/>
</dbReference>
<name>A0A7S1Y931_9STRA</name>
<dbReference type="AlphaFoldDB" id="A0A7S1Y931"/>
<feature type="region of interest" description="Disordered" evidence="1">
    <location>
        <begin position="25"/>
        <end position="120"/>
    </location>
</feature>
<evidence type="ECO:0000256" key="1">
    <source>
        <dbReference type="SAM" id="MobiDB-lite"/>
    </source>
</evidence>
<dbReference type="Pfam" id="PF00010">
    <property type="entry name" value="HLH"/>
    <property type="match status" value="1"/>
</dbReference>
<dbReference type="SUPFAM" id="SSF55785">
    <property type="entry name" value="PYP-like sensor domain (PAS domain)"/>
    <property type="match status" value="1"/>
</dbReference>
<evidence type="ECO:0000259" key="2">
    <source>
        <dbReference type="PROSITE" id="PS50888"/>
    </source>
</evidence>
<dbReference type="InterPro" id="IPR011598">
    <property type="entry name" value="bHLH_dom"/>
</dbReference>
<feature type="compositionally biased region" description="Acidic residues" evidence="1">
    <location>
        <begin position="73"/>
        <end position="82"/>
    </location>
</feature>
<dbReference type="PROSITE" id="PS50888">
    <property type="entry name" value="BHLH"/>
    <property type="match status" value="1"/>
</dbReference>
<dbReference type="SMART" id="SM00091">
    <property type="entry name" value="PAS"/>
    <property type="match status" value="1"/>
</dbReference>
<dbReference type="Gene3D" id="4.10.280.10">
    <property type="entry name" value="Helix-loop-helix DNA-binding domain"/>
    <property type="match status" value="1"/>
</dbReference>
<accession>A0A7S1Y931</accession>
<dbReference type="EMBL" id="HBGK01031036">
    <property type="protein sequence ID" value="CAD9289453.1"/>
    <property type="molecule type" value="Transcribed_RNA"/>
</dbReference>
<feature type="domain" description="BHLH" evidence="2">
    <location>
        <begin position="104"/>
        <end position="157"/>
    </location>
</feature>
<sequence length="386" mass="42367">MDAFIHQPAPPLTMDPYKQASAVALAPHEQRALPDSNSDAVSAPHVNHPLQPQPVAPLKRPLDDESSFHEGGPDDDDDDEFETGGKSGKSSSSGSRQPEPKRLKSRKERNQREKERSNRIAEQIDEIRRLLEHGGLSMSRGTKSAVLREAANYIRQLKQQMQLTNQYLYQSQACLQQQKLTGAPFGTTPIPVAPTSMQPTVILPTPPMVEMTQSSPQVIEIQQHPATAVSDAETEPMPTTVPAPASQTPHPGPALDYYRLVFNVSSMPMAIASLGGDFIACNEQFCKFAKRTEEEIRSITVFNLTRKQDLKQAFDTMSKIVSNAAMLAGIESFGNPTQEECYLRTAIDDSDNLNLLVSLVKDEDNAAKCFSVTLVEVAPAVPTLSF</sequence>
<dbReference type="CDD" id="cd00083">
    <property type="entry name" value="bHLH_SF"/>
    <property type="match status" value="1"/>
</dbReference>